<gene>
    <name evidence="2" type="ORF">MUN89_02820</name>
</gene>
<feature type="domain" description="DUF6440" evidence="1">
    <location>
        <begin position="6"/>
        <end position="55"/>
    </location>
</feature>
<organism evidence="2 3">
    <name type="scientific">Halobacillus salinarum</name>
    <dbReference type="NCBI Taxonomy" id="2932257"/>
    <lineage>
        <taxon>Bacteria</taxon>
        <taxon>Bacillati</taxon>
        <taxon>Bacillota</taxon>
        <taxon>Bacilli</taxon>
        <taxon>Bacillales</taxon>
        <taxon>Bacillaceae</taxon>
        <taxon>Halobacillus</taxon>
    </lineage>
</organism>
<name>A0ABY4EKA1_9BACI</name>
<accession>A0ABY4EKA1</accession>
<evidence type="ECO:0000259" key="1">
    <source>
        <dbReference type="Pfam" id="PF20037"/>
    </source>
</evidence>
<evidence type="ECO:0000313" key="2">
    <source>
        <dbReference type="EMBL" id="UOQ44901.1"/>
    </source>
</evidence>
<dbReference type="RefSeq" id="WP_244711219.1">
    <property type="nucleotide sequence ID" value="NZ_CP095073.1"/>
</dbReference>
<keyword evidence="3" id="KW-1185">Reference proteome</keyword>
<dbReference type="Proteomes" id="UP000831787">
    <property type="component" value="Chromosome"/>
</dbReference>
<protein>
    <submittedName>
        <fullName evidence="2">DUF6440 family protein</fullName>
    </submittedName>
</protein>
<dbReference type="EMBL" id="CP095073">
    <property type="protein sequence ID" value="UOQ44901.1"/>
    <property type="molecule type" value="Genomic_DNA"/>
</dbReference>
<proteinExistence type="predicted"/>
<reference evidence="2 3" key="1">
    <citation type="submission" date="2022-04" db="EMBL/GenBank/DDBJ databases">
        <title>Halobacillus sp. isolated from saltern.</title>
        <authorList>
            <person name="Won M."/>
            <person name="Lee C.-M."/>
            <person name="Woen H.-Y."/>
            <person name="Kwon S.-W."/>
        </authorList>
    </citation>
    <scope>NUCLEOTIDE SEQUENCE [LARGE SCALE GENOMIC DNA]</scope>
    <source>
        <strain evidence="2 3">SSBR10-3</strain>
    </source>
</reference>
<sequence>MWNDKRFEVIDKQGKMERFQVIRDNHTGVLYMSYGAGYGLSMTVMVDQEGKPLVDEDY</sequence>
<dbReference type="InterPro" id="IPR045515">
    <property type="entry name" value="DUF6440"/>
</dbReference>
<evidence type="ECO:0000313" key="3">
    <source>
        <dbReference type="Proteomes" id="UP000831787"/>
    </source>
</evidence>
<dbReference type="Pfam" id="PF20037">
    <property type="entry name" value="DUF6440"/>
    <property type="match status" value="1"/>
</dbReference>